<dbReference type="Pfam" id="PF00677">
    <property type="entry name" value="Lum_binding"/>
    <property type="match status" value="2"/>
</dbReference>
<feature type="domain" description="Lumazine-binding" evidence="12">
    <location>
        <begin position="1"/>
        <end position="96"/>
    </location>
</feature>
<dbReference type="Proteomes" id="UP000553343">
    <property type="component" value="Unassembled WGS sequence"/>
</dbReference>
<protein>
    <recommendedName>
        <fullName evidence="6 10">Riboflavin synthase</fullName>
        <ecNumber evidence="5 10">2.5.1.9</ecNumber>
    </recommendedName>
</protein>
<comment type="subunit">
    <text evidence="4">Homotrimer.</text>
</comment>
<dbReference type="AlphaFoldDB" id="A0A850TA87"/>
<comment type="caution">
    <text evidence="13">The sequence shown here is derived from an EMBL/GenBank/DDBJ whole genome shotgun (WGS) entry which is preliminary data.</text>
</comment>
<proteinExistence type="predicted"/>
<organism evidence="13 14">
    <name type="scientific">Desulfobacter latus</name>
    <dbReference type="NCBI Taxonomy" id="2292"/>
    <lineage>
        <taxon>Bacteria</taxon>
        <taxon>Pseudomonadati</taxon>
        <taxon>Thermodesulfobacteriota</taxon>
        <taxon>Desulfobacteria</taxon>
        <taxon>Desulfobacterales</taxon>
        <taxon>Desulfobacteraceae</taxon>
        <taxon>Desulfobacter</taxon>
    </lineage>
</organism>
<dbReference type="PROSITE" id="PS51177">
    <property type="entry name" value="LUMAZINE_BIND"/>
    <property type="match status" value="2"/>
</dbReference>
<evidence type="ECO:0000256" key="7">
    <source>
        <dbReference type="ARBA" id="ARBA00022619"/>
    </source>
</evidence>
<reference evidence="13 14" key="1">
    <citation type="submission" date="2020-06" db="EMBL/GenBank/DDBJ databases">
        <title>High-quality draft genome of sulfate reducer Desulfobacter latus type strain AcrS2 isolated from marine sediment.</title>
        <authorList>
            <person name="Hoppe M."/>
            <person name="Larsen C.K."/>
            <person name="Marshall I.P.G."/>
            <person name="Schramm A."/>
            <person name="Marietou A.G."/>
        </authorList>
    </citation>
    <scope>NUCLEOTIDE SEQUENCE [LARGE SCALE GENOMIC DNA]</scope>
    <source>
        <strain evidence="13 14">AcRS2</strain>
    </source>
</reference>
<keyword evidence="14" id="KW-1185">Reference proteome</keyword>
<dbReference type="EMBL" id="JACADJ010000025">
    <property type="protein sequence ID" value="NWH05137.1"/>
    <property type="molecule type" value="Genomic_DNA"/>
</dbReference>
<dbReference type="InterPro" id="IPR017938">
    <property type="entry name" value="Riboflavin_synthase-like_b-brl"/>
</dbReference>
<name>A0A850TA87_9BACT</name>
<dbReference type="NCBIfam" id="TIGR00187">
    <property type="entry name" value="ribE"/>
    <property type="match status" value="1"/>
</dbReference>
<dbReference type="RefSeq" id="WP_178366585.1">
    <property type="nucleotide sequence ID" value="NZ_JACADJ010000025.1"/>
</dbReference>
<feature type="repeat" description="Lumazine-binding" evidence="11">
    <location>
        <begin position="97"/>
        <end position="193"/>
    </location>
</feature>
<evidence type="ECO:0000256" key="2">
    <source>
        <dbReference type="ARBA" id="ARBA00002803"/>
    </source>
</evidence>
<evidence type="ECO:0000256" key="9">
    <source>
        <dbReference type="ARBA" id="ARBA00022737"/>
    </source>
</evidence>
<dbReference type="FunFam" id="2.40.30.20:FF:000004">
    <property type="entry name" value="Riboflavin synthase, alpha subunit"/>
    <property type="match status" value="1"/>
</dbReference>
<evidence type="ECO:0000256" key="8">
    <source>
        <dbReference type="ARBA" id="ARBA00022679"/>
    </source>
</evidence>
<accession>A0A850TA87</accession>
<feature type="domain" description="Lumazine-binding" evidence="12">
    <location>
        <begin position="97"/>
        <end position="193"/>
    </location>
</feature>
<dbReference type="PIRSF" id="PIRSF000498">
    <property type="entry name" value="Riboflavin_syn_A"/>
    <property type="match status" value="1"/>
</dbReference>
<comment type="function">
    <text evidence="2">Catalyzes the dismutation of two molecules of 6,7-dimethyl-8-ribityllumazine, resulting in the formation of riboflavin and 5-amino-6-(D-ribitylamino)uracil.</text>
</comment>
<keyword evidence="7" id="KW-0686">Riboflavin biosynthesis</keyword>
<dbReference type="GO" id="GO:0004746">
    <property type="term" value="F:riboflavin synthase activity"/>
    <property type="evidence" value="ECO:0007669"/>
    <property type="project" value="UniProtKB-UniRule"/>
</dbReference>
<dbReference type="FunFam" id="2.40.30.20:FF:000003">
    <property type="entry name" value="Riboflavin synthase, alpha subunit"/>
    <property type="match status" value="1"/>
</dbReference>
<evidence type="ECO:0000313" key="14">
    <source>
        <dbReference type="Proteomes" id="UP000553343"/>
    </source>
</evidence>
<evidence type="ECO:0000256" key="10">
    <source>
        <dbReference type="NCBIfam" id="TIGR00187"/>
    </source>
</evidence>
<evidence type="ECO:0000256" key="4">
    <source>
        <dbReference type="ARBA" id="ARBA00011233"/>
    </source>
</evidence>
<dbReference type="InterPro" id="IPR026017">
    <property type="entry name" value="Lumazine-bd_dom"/>
</dbReference>
<sequence>MFTGIIESLGTIRRMETHGEGKILVIACDLDLSGTGIGDSIAVNGACLTAVSLGKGQFKVDMAPETVFRTTFDAIGPGARVNIERALKLSDRIDGHLVSGHIDGTGTVSKIETRSNAIIYDIQVPENLADEMIEKGSVAIDGISLTINQCWENGFSVSIIPHTAKITTIGFKTVGDRVNIETDMLGKYVKKFLSGQGKRAKSANDAGADADLDISMSFLARNGFL</sequence>
<dbReference type="NCBIfam" id="NF006767">
    <property type="entry name" value="PRK09289.1"/>
    <property type="match status" value="1"/>
</dbReference>
<dbReference type="CDD" id="cd00402">
    <property type="entry name" value="Riboflavin_synthase_like"/>
    <property type="match status" value="1"/>
</dbReference>
<feature type="repeat" description="Lumazine-binding" evidence="11">
    <location>
        <begin position="1"/>
        <end position="96"/>
    </location>
</feature>
<evidence type="ECO:0000259" key="12">
    <source>
        <dbReference type="PROSITE" id="PS51177"/>
    </source>
</evidence>
<evidence type="ECO:0000256" key="11">
    <source>
        <dbReference type="PROSITE-ProRule" id="PRU00524"/>
    </source>
</evidence>
<dbReference type="EC" id="2.5.1.9" evidence="5 10"/>
<comment type="catalytic activity">
    <reaction evidence="1">
        <text>2 6,7-dimethyl-8-(1-D-ribityl)lumazine + H(+) = 5-amino-6-(D-ribitylamino)uracil + riboflavin</text>
        <dbReference type="Rhea" id="RHEA:20772"/>
        <dbReference type="ChEBI" id="CHEBI:15378"/>
        <dbReference type="ChEBI" id="CHEBI:15934"/>
        <dbReference type="ChEBI" id="CHEBI:57986"/>
        <dbReference type="ChEBI" id="CHEBI:58201"/>
        <dbReference type="EC" id="2.5.1.9"/>
    </reaction>
</comment>
<dbReference type="InterPro" id="IPR023366">
    <property type="entry name" value="ATP_synth_asu-like_sf"/>
</dbReference>
<keyword evidence="9" id="KW-0677">Repeat</keyword>
<evidence type="ECO:0000256" key="5">
    <source>
        <dbReference type="ARBA" id="ARBA00012827"/>
    </source>
</evidence>
<comment type="pathway">
    <text evidence="3">Cofactor biosynthesis; riboflavin biosynthesis; riboflavin from 2-hydroxy-3-oxobutyl phosphate and 5-amino-6-(D-ribitylamino)uracil: step 2/2.</text>
</comment>
<gene>
    <name evidence="13" type="ORF">HXW94_09090</name>
</gene>
<evidence type="ECO:0000256" key="3">
    <source>
        <dbReference type="ARBA" id="ARBA00004887"/>
    </source>
</evidence>
<dbReference type="Gene3D" id="2.40.30.20">
    <property type="match status" value="2"/>
</dbReference>
<dbReference type="PANTHER" id="PTHR21098:SF12">
    <property type="entry name" value="RIBOFLAVIN SYNTHASE"/>
    <property type="match status" value="1"/>
</dbReference>
<evidence type="ECO:0000256" key="1">
    <source>
        <dbReference type="ARBA" id="ARBA00000968"/>
    </source>
</evidence>
<evidence type="ECO:0000256" key="6">
    <source>
        <dbReference type="ARBA" id="ARBA00013950"/>
    </source>
</evidence>
<keyword evidence="8 13" id="KW-0808">Transferase</keyword>
<dbReference type="GO" id="GO:0009231">
    <property type="term" value="P:riboflavin biosynthetic process"/>
    <property type="evidence" value="ECO:0007669"/>
    <property type="project" value="UniProtKB-KW"/>
</dbReference>
<evidence type="ECO:0000313" key="13">
    <source>
        <dbReference type="EMBL" id="NWH05137.1"/>
    </source>
</evidence>
<dbReference type="PANTHER" id="PTHR21098">
    <property type="entry name" value="RIBOFLAVIN SYNTHASE ALPHA CHAIN"/>
    <property type="match status" value="1"/>
</dbReference>
<dbReference type="InterPro" id="IPR001783">
    <property type="entry name" value="Lumazine-bd"/>
</dbReference>
<dbReference type="SUPFAM" id="SSF63380">
    <property type="entry name" value="Riboflavin synthase domain-like"/>
    <property type="match status" value="2"/>
</dbReference>